<dbReference type="EMBL" id="CP000780">
    <property type="protein sequence ID" value="ABS56605.1"/>
    <property type="molecule type" value="Genomic_DNA"/>
</dbReference>
<dbReference type="STRING" id="456442.Mboo_2091"/>
<dbReference type="SUPFAM" id="SSF52922">
    <property type="entry name" value="TK C-terminal domain-like"/>
    <property type="match status" value="1"/>
</dbReference>
<organism evidence="4 5">
    <name type="scientific">Methanoregula boonei (strain DSM 21154 / JCM 14090 / 6A8)</name>
    <dbReference type="NCBI Taxonomy" id="456442"/>
    <lineage>
        <taxon>Archaea</taxon>
        <taxon>Methanobacteriati</taxon>
        <taxon>Methanobacteriota</taxon>
        <taxon>Stenosarchaea group</taxon>
        <taxon>Methanomicrobia</taxon>
        <taxon>Methanomicrobiales</taxon>
        <taxon>Methanoregulaceae</taxon>
        <taxon>Methanoregula</taxon>
    </lineage>
</organism>
<dbReference type="InterPro" id="IPR022367">
    <property type="entry name" value="2-oxoacid/accept_OxRdtase_asu"/>
</dbReference>
<dbReference type="KEGG" id="mbn:Mboo_2091"/>
<dbReference type="RefSeq" id="WP_012107661.1">
    <property type="nucleotide sequence ID" value="NC_009712.1"/>
</dbReference>
<dbReference type="GO" id="GO:0016903">
    <property type="term" value="F:oxidoreductase activity, acting on the aldehyde or oxo group of donors"/>
    <property type="evidence" value="ECO:0007669"/>
    <property type="project" value="InterPro"/>
</dbReference>
<keyword evidence="4" id="KW-0670">Pyruvate</keyword>
<dbReference type="InterPro" id="IPR019752">
    <property type="entry name" value="Pyrv/ketoisovalerate_OxRed_cat"/>
</dbReference>
<dbReference type="HOGENOM" id="CLU_017038_1_0_2"/>
<dbReference type="eggNOG" id="arCOG01606">
    <property type="taxonomic scope" value="Archaea"/>
</dbReference>
<dbReference type="InterPro" id="IPR002880">
    <property type="entry name" value="Pyrv_Fd/Flavodoxin_OxRdtase_N"/>
</dbReference>
<sequence>MTELSVLVGGRAGDGISNAGAMIAQLFNHMGYFVYMYTDYPSLIRGGHNYALVRAADRPVGACNNHIDYLVALNQETVALHLPQCPDCTFVANEDMVKSLPRGQAVPVNAILKEEAAPPITGNSAMIGAFAKAAGIPWEIVEKVFHRHMQKAADENLRVAKRAYTLVQTFRPIPLLSGPACSLLSGNEAIGLGLAAGGLDTYIAYPMTPSSTLLHFLAGNAEQLGMRVIHPENEIAVILMGLGSAIAGAKTAVGTSGGGFCLMTEGLSFAGMAEIPIVIVVSQRTGPSTGLPTYTGQADLRFVLHAGQGEFPRLVAAPADPGEAYLWSTAALRLAWKYQIPAFILVDKTLSEGSYSVDPDRLPDLQVSEPALWDGQGTYRRYLDAPKGGISPLAFTGRKNATVKINSYAHDEDGITTEEAALVAKMADKRARKGEELREELNRLPCISTGGKKDAPVALLCWGSVGNACGEVATDLGLRVIRPVVLSPFPDRQFADACAGVERLIAVEENATGQLVSLVKEHGRNLDDTILKYDGRPFSPEELKRRVQEVLTL</sequence>
<dbReference type="Proteomes" id="UP000002408">
    <property type="component" value="Chromosome"/>
</dbReference>
<dbReference type="SUPFAM" id="SSF53323">
    <property type="entry name" value="Pyruvate-ferredoxin oxidoreductase, PFOR, domain III"/>
    <property type="match status" value="1"/>
</dbReference>
<gene>
    <name evidence="4" type="ordered locus">Mboo_2091</name>
</gene>
<name>A7IA44_METB6</name>
<dbReference type="GO" id="GO:0006082">
    <property type="term" value="P:organic acid metabolic process"/>
    <property type="evidence" value="ECO:0007669"/>
    <property type="project" value="UniProtKB-ARBA"/>
</dbReference>
<proteinExistence type="predicted"/>
<dbReference type="OrthoDB" id="31112at2157"/>
<dbReference type="InterPro" id="IPR050722">
    <property type="entry name" value="Pyruvate:ferred/Flavod_OxRd"/>
</dbReference>
<dbReference type="SUPFAM" id="SSF52518">
    <property type="entry name" value="Thiamin diphosphate-binding fold (THDP-binding)"/>
    <property type="match status" value="1"/>
</dbReference>
<dbReference type="Gene3D" id="3.40.920.10">
    <property type="entry name" value="Pyruvate-ferredoxin oxidoreductase, PFOR, domain III"/>
    <property type="match status" value="1"/>
</dbReference>
<keyword evidence="1" id="KW-0560">Oxidoreductase</keyword>
<dbReference type="AlphaFoldDB" id="A7IA44"/>
<dbReference type="NCBIfam" id="TIGR03710">
    <property type="entry name" value="OAFO_sf"/>
    <property type="match status" value="1"/>
</dbReference>
<protein>
    <submittedName>
        <fullName evidence="4">Pyruvate flavodoxin/ferredoxin oxidoreductase domain protein</fullName>
    </submittedName>
</protein>
<evidence type="ECO:0000313" key="4">
    <source>
        <dbReference type="EMBL" id="ABS56605.1"/>
    </source>
</evidence>
<evidence type="ECO:0000259" key="3">
    <source>
        <dbReference type="Pfam" id="PF01855"/>
    </source>
</evidence>
<dbReference type="GeneID" id="5410921"/>
<keyword evidence="5" id="KW-1185">Reference proteome</keyword>
<evidence type="ECO:0000313" key="5">
    <source>
        <dbReference type="Proteomes" id="UP000002408"/>
    </source>
</evidence>
<dbReference type="GO" id="GO:0044272">
    <property type="term" value="P:sulfur compound biosynthetic process"/>
    <property type="evidence" value="ECO:0007669"/>
    <property type="project" value="UniProtKB-ARBA"/>
</dbReference>
<feature type="domain" description="Pyruvate flavodoxin/ferredoxin oxidoreductase pyrimidine binding" evidence="3">
    <location>
        <begin position="195"/>
        <end position="425"/>
    </location>
</feature>
<dbReference type="InterPro" id="IPR029061">
    <property type="entry name" value="THDP-binding"/>
</dbReference>
<dbReference type="GO" id="GO:0006979">
    <property type="term" value="P:response to oxidative stress"/>
    <property type="evidence" value="ECO:0007669"/>
    <property type="project" value="TreeGrafter"/>
</dbReference>
<dbReference type="PANTHER" id="PTHR32154">
    <property type="entry name" value="PYRUVATE-FLAVODOXIN OXIDOREDUCTASE-RELATED"/>
    <property type="match status" value="1"/>
</dbReference>
<evidence type="ECO:0000259" key="2">
    <source>
        <dbReference type="Pfam" id="PF01558"/>
    </source>
</evidence>
<dbReference type="PANTHER" id="PTHR32154:SF20">
    <property type="entry name" value="2-OXOGLUTARATE OXIDOREDUCTASE SUBUNIT KORA"/>
    <property type="match status" value="1"/>
</dbReference>
<dbReference type="CDD" id="cd07034">
    <property type="entry name" value="TPP_PYR_PFOR_IOR-alpha_like"/>
    <property type="match status" value="1"/>
</dbReference>
<dbReference type="InterPro" id="IPR002869">
    <property type="entry name" value="Pyrv_flavodox_OxRed_cen"/>
</dbReference>
<dbReference type="Gene3D" id="3.40.50.920">
    <property type="match status" value="1"/>
</dbReference>
<reference evidence="5" key="1">
    <citation type="journal article" date="2015" name="Microbiology">
        <title>Genome of Methanoregula boonei 6A8 reveals adaptations to oligotrophic peatland environments.</title>
        <authorList>
            <person name="Braeuer S."/>
            <person name="Cadillo-Quiroz H."/>
            <person name="Kyrpides N."/>
            <person name="Woyke T."/>
            <person name="Goodwin L."/>
            <person name="Detter C."/>
            <person name="Podell S."/>
            <person name="Yavitt J.B."/>
            <person name="Zinder S.H."/>
        </authorList>
    </citation>
    <scope>NUCLEOTIDE SEQUENCE [LARGE SCALE GENOMIC DNA]</scope>
    <source>
        <strain evidence="5">DSM 21154 / JCM 14090 / 6A8</strain>
    </source>
</reference>
<evidence type="ECO:0000256" key="1">
    <source>
        <dbReference type="ARBA" id="ARBA00023002"/>
    </source>
</evidence>
<dbReference type="Pfam" id="PF01558">
    <property type="entry name" value="POR"/>
    <property type="match status" value="1"/>
</dbReference>
<dbReference type="Gene3D" id="3.40.50.970">
    <property type="match status" value="1"/>
</dbReference>
<dbReference type="Pfam" id="PF01855">
    <property type="entry name" value="POR_N"/>
    <property type="match status" value="1"/>
</dbReference>
<feature type="domain" description="Pyruvate/ketoisovalerate oxidoreductase catalytic" evidence="2">
    <location>
        <begin position="12"/>
        <end position="164"/>
    </location>
</feature>
<dbReference type="InterPro" id="IPR009014">
    <property type="entry name" value="Transketo_C/PFOR_II"/>
</dbReference>
<accession>A7IA44</accession>